<comment type="pathway">
    <text evidence="2">Porphyrin-containing compound metabolism; heme O biosynthesis; heme O from protoheme: step 1/1.</text>
</comment>
<dbReference type="PANTHER" id="PTHR43448">
    <property type="entry name" value="PROTOHEME IX FARNESYLTRANSFERASE, MITOCHONDRIAL"/>
    <property type="match status" value="1"/>
</dbReference>
<evidence type="ECO:0000256" key="7">
    <source>
        <dbReference type="ARBA" id="ARBA00023133"/>
    </source>
</evidence>
<evidence type="ECO:0000256" key="5">
    <source>
        <dbReference type="ARBA" id="ARBA00022692"/>
    </source>
</evidence>
<keyword evidence="6 11" id="KW-1133">Transmembrane helix</keyword>
<dbReference type="GO" id="GO:0006783">
    <property type="term" value="P:heme biosynthetic process"/>
    <property type="evidence" value="ECO:0007669"/>
    <property type="project" value="UniProtKB-KW"/>
</dbReference>
<organism evidence="12">
    <name type="scientific">freshwater metagenome</name>
    <dbReference type="NCBI Taxonomy" id="449393"/>
    <lineage>
        <taxon>unclassified sequences</taxon>
        <taxon>metagenomes</taxon>
        <taxon>ecological metagenomes</taxon>
    </lineage>
</organism>
<keyword evidence="4" id="KW-0808">Transferase</keyword>
<dbReference type="GO" id="GO:0005886">
    <property type="term" value="C:plasma membrane"/>
    <property type="evidence" value="ECO:0007669"/>
    <property type="project" value="UniProtKB-SubCell"/>
</dbReference>
<gene>
    <name evidence="12" type="ORF">UFOPK2894_01552</name>
</gene>
<protein>
    <recommendedName>
        <fullName evidence="9">Protoheme IX farnesyltransferase</fullName>
    </recommendedName>
    <alternativeName>
        <fullName evidence="10">Heme B farnesyltransferase</fullName>
    </alternativeName>
</protein>
<evidence type="ECO:0000313" key="12">
    <source>
        <dbReference type="EMBL" id="CAB4787152.1"/>
    </source>
</evidence>
<feature type="transmembrane region" description="Helical" evidence="11">
    <location>
        <begin position="29"/>
        <end position="48"/>
    </location>
</feature>
<dbReference type="GO" id="GO:0008495">
    <property type="term" value="F:protoheme IX farnesyltransferase activity"/>
    <property type="evidence" value="ECO:0007669"/>
    <property type="project" value="InterPro"/>
</dbReference>
<feature type="transmembrane region" description="Helical" evidence="11">
    <location>
        <begin position="248"/>
        <end position="267"/>
    </location>
</feature>
<keyword evidence="3" id="KW-1003">Cell membrane</keyword>
<dbReference type="NCBIfam" id="NF003349">
    <property type="entry name" value="PRK04375.1-2"/>
    <property type="match status" value="1"/>
</dbReference>
<dbReference type="NCBIfam" id="TIGR01473">
    <property type="entry name" value="cyoE_ctaB"/>
    <property type="match status" value="1"/>
</dbReference>
<evidence type="ECO:0000256" key="11">
    <source>
        <dbReference type="SAM" id="Phobius"/>
    </source>
</evidence>
<evidence type="ECO:0000256" key="2">
    <source>
        <dbReference type="ARBA" id="ARBA00004919"/>
    </source>
</evidence>
<dbReference type="Gene3D" id="1.10.357.140">
    <property type="entry name" value="UbiA prenyltransferase"/>
    <property type="match status" value="1"/>
</dbReference>
<evidence type="ECO:0000256" key="8">
    <source>
        <dbReference type="ARBA" id="ARBA00023136"/>
    </source>
</evidence>
<feature type="transmembrane region" description="Helical" evidence="11">
    <location>
        <begin position="54"/>
        <end position="75"/>
    </location>
</feature>
<feature type="transmembrane region" description="Helical" evidence="11">
    <location>
        <begin position="125"/>
        <end position="143"/>
    </location>
</feature>
<dbReference type="Pfam" id="PF01040">
    <property type="entry name" value="UbiA"/>
    <property type="match status" value="1"/>
</dbReference>
<evidence type="ECO:0000256" key="3">
    <source>
        <dbReference type="ARBA" id="ARBA00022475"/>
    </source>
</evidence>
<evidence type="ECO:0000256" key="1">
    <source>
        <dbReference type="ARBA" id="ARBA00004651"/>
    </source>
</evidence>
<dbReference type="FunFam" id="1.10.357.140:FF:000001">
    <property type="entry name" value="Protoheme IX farnesyltransferase"/>
    <property type="match status" value="1"/>
</dbReference>
<feature type="transmembrane region" description="Helical" evidence="11">
    <location>
        <begin position="96"/>
        <end position="119"/>
    </location>
</feature>
<keyword evidence="8 11" id="KW-0472">Membrane</keyword>
<dbReference type="InterPro" id="IPR044878">
    <property type="entry name" value="UbiA_sf"/>
</dbReference>
<dbReference type="CDD" id="cd13957">
    <property type="entry name" value="PT_UbiA_Cox10"/>
    <property type="match status" value="1"/>
</dbReference>
<keyword evidence="7" id="KW-0350">Heme biosynthesis</keyword>
<comment type="subcellular location">
    <subcellularLocation>
        <location evidence="1">Cell membrane</location>
        <topology evidence="1">Multi-pass membrane protein</topology>
    </subcellularLocation>
</comment>
<sequence>MRSETLNVGAMRAPRGVFARYLALTKPRIIELLLVTTVPTLFLASRGWPSLSITMITLVGGTFAAASANSYNSIIDRDIDALMERTMHRPMPRGEISVRAAITFASVLGFISILLLWVLANPLTGILALVAILLYVLGYTIVLKRRTAENIVWGGAAGCMPVLIGWAAVTGSLSLVPVVLFLIIFFWTPPHYWPLAIKYKDEYAAASVPMLPVIATMQDVAKRIVIYSWIMVLVSLTLIPVAEMNWLYSSSAVILGVAFIYESHAIVSRVKRGVDPKPMRLFHGSITYLSLLFLAVAADALL</sequence>
<feature type="transmembrane region" description="Helical" evidence="11">
    <location>
        <begin position="279"/>
        <end position="298"/>
    </location>
</feature>
<dbReference type="HAMAP" id="MF_00154">
    <property type="entry name" value="CyoE_CtaB"/>
    <property type="match status" value="1"/>
</dbReference>
<dbReference type="AlphaFoldDB" id="A0A6J6WQS5"/>
<evidence type="ECO:0000256" key="9">
    <source>
        <dbReference type="ARBA" id="ARBA00040810"/>
    </source>
</evidence>
<evidence type="ECO:0000256" key="10">
    <source>
        <dbReference type="ARBA" id="ARBA00042475"/>
    </source>
</evidence>
<keyword evidence="5 11" id="KW-0812">Transmembrane</keyword>
<dbReference type="InterPro" id="IPR030470">
    <property type="entry name" value="UbiA_prenylTrfase_CS"/>
</dbReference>
<dbReference type="InterPro" id="IPR000537">
    <property type="entry name" value="UbiA_prenyltransferase"/>
</dbReference>
<feature type="transmembrane region" description="Helical" evidence="11">
    <location>
        <begin position="175"/>
        <end position="193"/>
    </location>
</feature>
<dbReference type="PROSITE" id="PS00943">
    <property type="entry name" value="UBIA"/>
    <property type="match status" value="1"/>
</dbReference>
<reference evidence="12" key="1">
    <citation type="submission" date="2020-05" db="EMBL/GenBank/DDBJ databases">
        <authorList>
            <person name="Chiriac C."/>
            <person name="Salcher M."/>
            <person name="Ghai R."/>
            <person name="Kavagutti S V."/>
        </authorList>
    </citation>
    <scope>NUCLEOTIDE SEQUENCE</scope>
</reference>
<dbReference type="PANTHER" id="PTHR43448:SF7">
    <property type="entry name" value="4-HYDROXYBENZOATE SOLANESYLTRANSFERASE"/>
    <property type="match status" value="1"/>
</dbReference>
<accession>A0A6J6WQS5</accession>
<dbReference type="EMBL" id="CAEZZQ010000146">
    <property type="protein sequence ID" value="CAB4787152.1"/>
    <property type="molecule type" value="Genomic_DNA"/>
</dbReference>
<feature type="transmembrane region" description="Helical" evidence="11">
    <location>
        <begin position="150"/>
        <end position="169"/>
    </location>
</feature>
<name>A0A6J6WQS5_9ZZZZ</name>
<evidence type="ECO:0000256" key="6">
    <source>
        <dbReference type="ARBA" id="ARBA00022989"/>
    </source>
</evidence>
<evidence type="ECO:0000256" key="4">
    <source>
        <dbReference type="ARBA" id="ARBA00022679"/>
    </source>
</evidence>
<proteinExistence type="inferred from homology"/>
<dbReference type="InterPro" id="IPR006369">
    <property type="entry name" value="Protohaem_IX_farnesylTrfase"/>
</dbReference>
<feature type="transmembrane region" description="Helical" evidence="11">
    <location>
        <begin position="224"/>
        <end position="242"/>
    </location>
</feature>